<dbReference type="Proteomes" id="UP000267821">
    <property type="component" value="Unassembled WGS sequence"/>
</dbReference>
<name>A0A3N4LGI0_9PEZI</name>
<proteinExistence type="predicted"/>
<keyword evidence="3" id="KW-1185">Reference proteome</keyword>
<organism evidence="2 3">
    <name type="scientific">Terfezia boudieri ATCC MYA-4762</name>
    <dbReference type="NCBI Taxonomy" id="1051890"/>
    <lineage>
        <taxon>Eukaryota</taxon>
        <taxon>Fungi</taxon>
        <taxon>Dikarya</taxon>
        <taxon>Ascomycota</taxon>
        <taxon>Pezizomycotina</taxon>
        <taxon>Pezizomycetes</taxon>
        <taxon>Pezizales</taxon>
        <taxon>Pezizaceae</taxon>
        <taxon>Terfezia</taxon>
    </lineage>
</organism>
<reference evidence="2 3" key="1">
    <citation type="journal article" date="2018" name="Nat. Ecol. Evol.">
        <title>Pezizomycetes genomes reveal the molecular basis of ectomycorrhizal truffle lifestyle.</title>
        <authorList>
            <person name="Murat C."/>
            <person name="Payen T."/>
            <person name="Noel B."/>
            <person name="Kuo A."/>
            <person name="Morin E."/>
            <person name="Chen J."/>
            <person name="Kohler A."/>
            <person name="Krizsan K."/>
            <person name="Balestrini R."/>
            <person name="Da Silva C."/>
            <person name="Montanini B."/>
            <person name="Hainaut M."/>
            <person name="Levati E."/>
            <person name="Barry K.W."/>
            <person name="Belfiori B."/>
            <person name="Cichocki N."/>
            <person name="Clum A."/>
            <person name="Dockter R.B."/>
            <person name="Fauchery L."/>
            <person name="Guy J."/>
            <person name="Iotti M."/>
            <person name="Le Tacon F."/>
            <person name="Lindquist E.A."/>
            <person name="Lipzen A."/>
            <person name="Malagnac F."/>
            <person name="Mello A."/>
            <person name="Molinier V."/>
            <person name="Miyauchi S."/>
            <person name="Poulain J."/>
            <person name="Riccioni C."/>
            <person name="Rubini A."/>
            <person name="Sitrit Y."/>
            <person name="Splivallo R."/>
            <person name="Traeger S."/>
            <person name="Wang M."/>
            <person name="Zifcakova L."/>
            <person name="Wipf D."/>
            <person name="Zambonelli A."/>
            <person name="Paolocci F."/>
            <person name="Nowrousian M."/>
            <person name="Ottonello S."/>
            <person name="Baldrian P."/>
            <person name="Spatafora J.W."/>
            <person name="Henrissat B."/>
            <person name="Nagy L.G."/>
            <person name="Aury J.M."/>
            <person name="Wincker P."/>
            <person name="Grigoriev I.V."/>
            <person name="Bonfante P."/>
            <person name="Martin F.M."/>
        </authorList>
    </citation>
    <scope>NUCLEOTIDE SEQUENCE [LARGE SCALE GENOMIC DNA]</scope>
    <source>
        <strain evidence="2 3">ATCC MYA-4762</strain>
    </source>
</reference>
<feature type="signal peptide" evidence="1">
    <location>
        <begin position="1"/>
        <end position="18"/>
    </location>
</feature>
<accession>A0A3N4LGI0</accession>
<dbReference type="AlphaFoldDB" id="A0A3N4LGI0"/>
<dbReference type="InParanoid" id="A0A3N4LGI0"/>
<sequence>MFLISLVAWLEIIHFTLSTDLDIPSMDLEIPRTNTSSVGMPTMKDAGPFWRRSMEGDGLAYLSNNGCFPVGELVFS</sequence>
<dbReference type="EMBL" id="ML121556">
    <property type="protein sequence ID" value="RPB21836.1"/>
    <property type="molecule type" value="Genomic_DNA"/>
</dbReference>
<gene>
    <name evidence="2" type="ORF">L211DRAFT_408222</name>
</gene>
<keyword evidence="1" id="KW-0732">Signal</keyword>
<evidence type="ECO:0000313" key="3">
    <source>
        <dbReference type="Proteomes" id="UP000267821"/>
    </source>
</evidence>
<evidence type="ECO:0000313" key="2">
    <source>
        <dbReference type="EMBL" id="RPB21836.1"/>
    </source>
</evidence>
<evidence type="ECO:0000256" key="1">
    <source>
        <dbReference type="SAM" id="SignalP"/>
    </source>
</evidence>
<protein>
    <submittedName>
        <fullName evidence="2">Uncharacterized protein</fullName>
    </submittedName>
</protein>
<feature type="chain" id="PRO_5018235195" evidence="1">
    <location>
        <begin position="19"/>
        <end position="76"/>
    </location>
</feature>